<proteinExistence type="predicted"/>
<protein>
    <submittedName>
        <fullName evidence="1">Uncharacterized protein</fullName>
    </submittedName>
</protein>
<keyword evidence="2" id="KW-1185">Reference proteome</keyword>
<dbReference type="Proteomes" id="UP000793456">
    <property type="component" value="Chromosome V"/>
</dbReference>
<evidence type="ECO:0000313" key="1">
    <source>
        <dbReference type="EMBL" id="TMS19091.1"/>
    </source>
</evidence>
<comment type="caution">
    <text evidence="1">The sequence shown here is derived from an EMBL/GenBank/DDBJ whole genome shotgun (WGS) entry which is preliminary data.</text>
</comment>
<gene>
    <name evidence="1" type="ORF">E3U43_003412</name>
</gene>
<reference evidence="1" key="1">
    <citation type="submission" date="2018-11" db="EMBL/GenBank/DDBJ databases">
        <title>The sequence and de novo assembly of Larimichthys crocea genome using PacBio and Hi-C technologies.</title>
        <authorList>
            <person name="Xu P."/>
            <person name="Chen B."/>
            <person name="Zhou Z."/>
            <person name="Ke Q."/>
            <person name="Wu Y."/>
            <person name="Bai H."/>
            <person name="Pu F."/>
        </authorList>
    </citation>
    <scope>NUCLEOTIDE SEQUENCE</scope>
    <source>
        <tissue evidence="1">Muscle</tissue>
    </source>
</reference>
<organism evidence="1 2">
    <name type="scientific">Larimichthys crocea</name>
    <name type="common">Large yellow croaker</name>
    <name type="synonym">Pseudosciaena crocea</name>
    <dbReference type="NCBI Taxonomy" id="215358"/>
    <lineage>
        <taxon>Eukaryota</taxon>
        <taxon>Metazoa</taxon>
        <taxon>Chordata</taxon>
        <taxon>Craniata</taxon>
        <taxon>Vertebrata</taxon>
        <taxon>Euteleostomi</taxon>
        <taxon>Actinopterygii</taxon>
        <taxon>Neopterygii</taxon>
        <taxon>Teleostei</taxon>
        <taxon>Neoteleostei</taxon>
        <taxon>Acanthomorphata</taxon>
        <taxon>Eupercaria</taxon>
        <taxon>Sciaenidae</taxon>
        <taxon>Larimichthys</taxon>
    </lineage>
</organism>
<accession>A0ACD3RHY1</accession>
<sequence length="588" mass="65828">MCVDTDEMRDNEGQEEGIRLSFSAPTHDEPTTTVFRVNSPLARFHWRLLYAGMGTILQERVAQQCLERTSIRDREKKKKASWSNNRPNVSSNKMGRRQSQRKSLQPQFMSPSQENNNEKRLQQRRKHKPNLPSIKRNTSQHRAQGTSESKSHQLSPAEDRMESKVQQAARPCSRREHKHTGVRGSRHCHILTDSSSALLERMSLNPEVGSLSGHGEGDSDSDLSESERLPVSPSGRVPPQLELRPEVIEAEDCSSHSRRPRGRGNGGFDFPDFLPPPFNSWSLSQLAVFYNTDGRGAPRPRPVGPLERYLDRLLQLEWCQIQTVQEETGGKSAVSDVTSSCHRPPTAATSRLSSPKCILQCQRAFPLTFLSSLASHSALLSGCACTLCRIRYSTSSMSCCRSTHSHTRQSRLSPMLEHRGATSLPKRSYSESRVHSSDRSPASQAQRFSSPVRTNSHLRRMQASGNIRNPVQGANMKPHTTARDSSVRAGRERLGAWGDVLGYRTEGFRRRSGSEQRRAGAERQQGAAEKRRSGSECRRGGAERRRAAELKEQEIKPDAVTAIMDNLPGSKNPSVNRANRVKQVEFVT</sequence>
<name>A0ACD3RHY1_LARCR</name>
<dbReference type="EMBL" id="CM011678">
    <property type="protein sequence ID" value="TMS19091.1"/>
    <property type="molecule type" value="Genomic_DNA"/>
</dbReference>
<evidence type="ECO:0000313" key="2">
    <source>
        <dbReference type="Proteomes" id="UP000793456"/>
    </source>
</evidence>